<protein>
    <submittedName>
        <fullName evidence="1">Uncharacterized protein</fullName>
    </submittedName>
</protein>
<name>A0A2P2CIQ6_9ZZZZ</name>
<dbReference type="AlphaFoldDB" id="A0A2P2CIQ6"/>
<dbReference type="EMBL" id="CZKB01000025">
    <property type="protein sequence ID" value="CUR61811.1"/>
    <property type="molecule type" value="Genomic_DNA"/>
</dbReference>
<evidence type="ECO:0000313" key="1">
    <source>
        <dbReference type="EMBL" id="CUR61811.1"/>
    </source>
</evidence>
<gene>
    <name evidence="1" type="ORF">NOCA150111</name>
</gene>
<sequence length="108" mass="11520">MGSAGDPGAERAEDVLDLVFEPRQERGLRVFVRAVVQAVTLADTISGNDTSGAGGAYVVTRRSDDSEVVRVDVAHDEIGATRAHLERQLAELTPAEFEEAWGSAGDHD</sequence>
<reference evidence="1" key="1">
    <citation type="submission" date="2015-08" db="EMBL/GenBank/DDBJ databases">
        <authorList>
            <person name="Babu N.S."/>
            <person name="Beckwith C.J."/>
            <person name="Beseler K.G."/>
            <person name="Brison A."/>
            <person name="Carone J.V."/>
            <person name="Caskin T.P."/>
            <person name="Diamond M."/>
            <person name="Durham M.E."/>
            <person name="Foxe J.M."/>
            <person name="Go M."/>
            <person name="Henderson B.A."/>
            <person name="Jones I.B."/>
            <person name="McGettigan J.A."/>
            <person name="Micheletti S.J."/>
            <person name="Nasrallah M.E."/>
            <person name="Ortiz D."/>
            <person name="Piller C.R."/>
            <person name="Privatt S.R."/>
            <person name="Schneider S.L."/>
            <person name="Sharp S."/>
            <person name="Smith T.C."/>
            <person name="Stanton J.D."/>
            <person name="Ullery H.E."/>
            <person name="Wilson R.J."/>
            <person name="Serrano M.G."/>
            <person name="Buck G."/>
            <person name="Lee V."/>
            <person name="Wang Y."/>
            <person name="Carvalho R."/>
            <person name="Voegtly L."/>
            <person name="Shi R."/>
            <person name="Duckworth R."/>
            <person name="Johnson A."/>
            <person name="Loviza R."/>
            <person name="Walstead R."/>
            <person name="Shah Z."/>
            <person name="Kiflezghi M."/>
            <person name="Wade K."/>
            <person name="Ball S.L."/>
            <person name="Bradley K.W."/>
            <person name="Asai D.J."/>
            <person name="Bowman C.A."/>
            <person name="Russell D.A."/>
            <person name="Pope W.H."/>
            <person name="Jacobs-Sera D."/>
            <person name="Hendrix R.W."/>
            <person name="Hatfull G.F."/>
        </authorList>
    </citation>
    <scope>NUCLEOTIDE SEQUENCE</scope>
</reference>
<organism evidence="1">
    <name type="scientific">metagenome</name>
    <dbReference type="NCBI Taxonomy" id="256318"/>
    <lineage>
        <taxon>unclassified sequences</taxon>
        <taxon>metagenomes</taxon>
    </lineage>
</organism>
<proteinExistence type="predicted"/>
<accession>A0A2P2CIQ6</accession>